<dbReference type="GO" id="GO:0030688">
    <property type="term" value="C:preribosome, small subunit precursor"/>
    <property type="evidence" value="ECO:0007669"/>
    <property type="project" value="TreeGrafter"/>
</dbReference>
<dbReference type="AlphaFoldDB" id="A0A098VTR1"/>
<accession>A0A098VTR1</accession>
<evidence type="ECO:0000256" key="7">
    <source>
        <dbReference type="ARBA" id="ARBA00023242"/>
    </source>
</evidence>
<name>A0A098VTR1_9MICR</name>
<proteinExistence type="inferred from homology"/>
<evidence type="ECO:0000256" key="2">
    <source>
        <dbReference type="ARBA" id="ARBA00006916"/>
    </source>
</evidence>
<dbReference type="EMBL" id="JMKJ01000076">
    <property type="protein sequence ID" value="KGG52488.1"/>
    <property type="molecule type" value="Genomic_DNA"/>
</dbReference>
<gene>
    <name evidence="9" type="ORF">DI09_169p20</name>
</gene>
<evidence type="ECO:0000256" key="3">
    <source>
        <dbReference type="ARBA" id="ARBA00018689"/>
    </source>
</evidence>
<dbReference type="InterPro" id="IPR019310">
    <property type="entry name" value="Efg1"/>
</dbReference>
<dbReference type="VEuPathDB" id="MicrosporidiaDB:DI09_169p20"/>
<dbReference type="RefSeq" id="XP_013238924.1">
    <property type="nucleotide sequence ID" value="XM_013383470.1"/>
</dbReference>
<dbReference type="HOGENOM" id="CLU_1555641_0_0_1"/>
<evidence type="ECO:0000256" key="4">
    <source>
        <dbReference type="ARBA" id="ARBA00019827"/>
    </source>
</evidence>
<evidence type="ECO:0000256" key="6">
    <source>
        <dbReference type="ARBA" id="ARBA00023054"/>
    </source>
</evidence>
<evidence type="ECO:0000313" key="9">
    <source>
        <dbReference type="EMBL" id="KGG52488.1"/>
    </source>
</evidence>
<dbReference type="GO" id="GO:0005730">
    <property type="term" value="C:nucleolus"/>
    <property type="evidence" value="ECO:0007669"/>
    <property type="project" value="UniProtKB-SubCell"/>
</dbReference>
<evidence type="ECO:0000256" key="1">
    <source>
        <dbReference type="ARBA" id="ARBA00004604"/>
    </source>
</evidence>
<evidence type="ECO:0000256" key="8">
    <source>
        <dbReference type="SAM" id="MobiDB-lite"/>
    </source>
</evidence>
<organism evidence="9 10">
    <name type="scientific">Mitosporidium daphniae</name>
    <dbReference type="NCBI Taxonomy" id="1485682"/>
    <lineage>
        <taxon>Eukaryota</taxon>
        <taxon>Fungi</taxon>
        <taxon>Fungi incertae sedis</taxon>
        <taxon>Microsporidia</taxon>
        <taxon>Mitosporidium</taxon>
    </lineage>
</organism>
<comment type="subcellular location">
    <subcellularLocation>
        <location evidence="1">Nucleus</location>
        <location evidence="1">Nucleolus</location>
    </subcellularLocation>
</comment>
<sequence length="172" mass="19500">MFNPSNNRKKTKSTSSTAKQIRDVQRSLKLESLSASVRVELERKLKTLQQLSMESKARSGHTDVQKIHMEKYRMVRFFEKKKALKRLKSLIKSNAPSEEVDKAKLDLNYTVHFPKDTKYISLYPNNNSESPIVLEKKAKIMGSIKSDIASGLLCDIASELLLSGMISGHTDK</sequence>
<keyword evidence="6" id="KW-0175">Coiled coil</keyword>
<protein>
    <recommendedName>
        <fullName evidence="3">rRNA-processing protein EFG1</fullName>
    </recommendedName>
    <alternativeName>
        <fullName evidence="4">rRNA-processing protein efg1</fullName>
    </alternativeName>
</protein>
<dbReference type="Pfam" id="PF10153">
    <property type="entry name" value="Efg1"/>
    <property type="match status" value="1"/>
</dbReference>
<keyword evidence="7" id="KW-0539">Nucleus</keyword>
<evidence type="ECO:0000256" key="5">
    <source>
        <dbReference type="ARBA" id="ARBA00022552"/>
    </source>
</evidence>
<reference evidence="9 10" key="1">
    <citation type="submission" date="2014-04" db="EMBL/GenBank/DDBJ databases">
        <title>A new species of microsporidia sheds light on the evolution of extreme parasitism.</title>
        <authorList>
            <person name="Haag K.L."/>
            <person name="James T.Y."/>
            <person name="Larsson R."/>
            <person name="Schaer T.M."/>
            <person name="Refardt D."/>
            <person name="Pombert J.-F."/>
            <person name="Ebert D."/>
        </authorList>
    </citation>
    <scope>NUCLEOTIDE SEQUENCE [LARGE SCALE GENOMIC DNA]</scope>
    <source>
        <strain evidence="9 10">UGP3</strain>
        <tissue evidence="9">Spores</tissue>
    </source>
</reference>
<comment type="caution">
    <text evidence="9">The sequence shown here is derived from an EMBL/GenBank/DDBJ whole genome shotgun (WGS) entry which is preliminary data.</text>
</comment>
<dbReference type="PANTHER" id="PTHR33911:SF1">
    <property type="entry name" value="RRNA-PROCESSING PROTEIN EFG1"/>
    <property type="match status" value="1"/>
</dbReference>
<dbReference type="OrthoDB" id="47732at2759"/>
<dbReference type="GO" id="GO:0000462">
    <property type="term" value="P:maturation of SSU-rRNA from tricistronic rRNA transcript (SSU-rRNA, 5.8S rRNA, LSU-rRNA)"/>
    <property type="evidence" value="ECO:0007669"/>
    <property type="project" value="TreeGrafter"/>
</dbReference>
<feature type="region of interest" description="Disordered" evidence="8">
    <location>
        <begin position="1"/>
        <end position="22"/>
    </location>
</feature>
<dbReference type="Proteomes" id="UP000029725">
    <property type="component" value="Unassembled WGS sequence"/>
</dbReference>
<comment type="similarity">
    <text evidence="2">Belongs to the EFG1 family.</text>
</comment>
<dbReference type="GeneID" id="25258624"/>
<dbReference type="InterPro" id="IPR050786">
    <property type="entry name" value="EFG1_rRNA-proc"/>
</dbReference>
<keyword evidence="10" id="KW-1185">Reference proteome</keyword>
<dbReference type="PANTHER" id="PTHR33911">
    <property type="entry name" value="RRNA-PROCESSING PROTEIN EFG1"/>
    <property type="match status" value="1"/>
</dbReference>
<evidence type="ECO:0000313" key="10">
    <source>
        <dbReference type="Proteomes" id="UP000029725"/>
    </source>
</evidence>
<keyword evidence="5" id="KW-0698">rRNA processing</keyword>